<dbReference type="VEuPathDB" id="FungiDB:An07g06790"/>
<reference evidence="1" key="2">
    <citation type="submission" date="2025-08" db="UniProtKB">
        <authorList>
            <consortium name="RefSeq"/>
        </authorList>
    </citation>
    <scope>IDENTIFICATION</scope>
</reference>
<reference evidence="1" key="1">
    <citation type="submission" date="2025-02" db="EMBL/GenBank/DDBJ databases">
        <authorList>
            <consortium name="NCBI Genome Project"/>
        </authorList>
    </citation>
    <scope>NUCLEOTIDE SEQUENCE</scope>
</reference>
<dbReference type="GeneID" id="84591443"/>
<name>A0AAJ8DZC0_ASPNG</name>
<sequence>MIPDGLIHHDRAKGLGRASSLVCIEHVQVERDGSSAVEATVVCQRTLENCQLAKAKWLCNTSQHSARYITYGTFWLQAIVPSFELSRYAAESDRGVPFEATKRIRAHAIETFKIEIRPRIHVNAEF</sequence>
<dbReference type="KEGG" id="ang:An07g06790"/>
<proteinExistence type="predicted"/>
<dbReference type="AlphaFoldDB" id="A0AAJ8DZC0"/>
<evidence type="ECO:0000313" key="1">
    <source>
        <dbReference type="RefSeq" id="XP_059600981.1"/>
    </source>
</evidence>
<accession>A0AAJ8DZC0</accession>
<organism evidence="1">
    <name type="scientific">Aspergillus niger</name>
    <dbReference type="NCBI Taxonomy" id="5061"/>
    <lineage>
        <taxon>Eukaryota</taxon>
        <taxon>Fungi</taxon>
        <taxon>Dikarya</taxon>
        <taxon>Ascomycota</taxon>
        <taxon>Pezizomycotina</taxon>
        <taxon>Eurotiomycetes</taxon>
        <taxon>Eurotiomycetidae</taxon>
        <taxon>Eurotiales</taxon>
        <taxon>Aspergillaceae</taxon>
        <taxon>Aspergillus</taxon>
        <taxon>Aspergillus subgen. Circumdati</taxon>
    </lineage>
</organism>
<dbReference type="RefSeq" id="XP_059600981.1">
    <property type="nucleotide sequence ID" value="XM_059748549.1"/>
</dbReference>
<gene>
    <name evidence="1" type="ORF">An07g06790</name>
</gene>
<protein>
    <submittedName>
        <fullName evidence="1">Uncharacterized protein</fullName>
    </submittedName>
</protein>